<dbReference type="Proteomes" id="UP000290189">
    <property type="component" value="Unassembled WGS sequence"/>
</dbReference>
<sequence>MIVAKNVMTMDVRAQVSADGSWFLIHLKERACKAADLIDPTKKSDAADLLSCPQSQALMGFYAARERRTAIIEIPLASNVYPKAVQRHVRGLKYPDIVVQVIWVLTERAEEGENETEPVGSVY</sequence>
<organism evidence="1 2">
    <name type="scientific">Plasmodiophora brassicae</name>
    <name type="common">Clubroot disease agent</name>
    <dbReference type="NCBI Taxonomy" id="37360"/>
    <lineage>
        <taxon>Eukaryota</taxon>
        <taxon>Sar</taxon>
        <taxon>Rhizaria</taxon>
        <taxon>Endomyxa</taxon>
        <taxon>Phytomyxea</taxon>
        <taxon>Plasmodiophorida</taxon>
        <taxon>Plasmodiophoridae</taxon>
        <taxon>Plasmodiophora</taxon>
    </lineage>
</organism>
<geneLocation type="mitochondrion" evidence="1"/>
<proteinExistence type="predicted"/>
<evidence type="ECO:0000313" key="2">
    <source>
        <dbReference type="Proteomes" id="UP000290189"/>
    </source>
</evidence>
<gene>
    <name evidence="1" type="ORF">PLBR_LOCUS8784</name>
</gene>
<protein>
    <submittedName>
        <fullName evidence="1">Uncharacterized protein</fullName>
    </submittedName>
</protein>
<keyword evidence="1" id="KW-0496">Mitochondrion</keyword>
<reference evidence="1 2" key="1">
    <citation type="submission" date="2018-03" db="EMBL/GenBank/DDBJ databases">
        <authorList>
            <person name="Fogelqvist J."/>
        </authorList>
    </citation>
    <scope>NUCLEOTIDE SEQUENCE [LARGE SCALE GENOMIC DNA]</scope>
</reference>
<dbReference type="EMBL" id="OVEO01000018">
    <property type="protein sequence ID" value="SPR01569.1"/>
    <property type="molecule type" value="Genomic_DNA"/>
</dbReference>
<accession>A0A3P3YNC4</accession>
<dbReference type="AlphaFoldDB" id="A0A3P3YNC4"/>
<evidence type="ECO:0000313" key="1">
    <source>
        <dbReference type="EMBL" id="SPR01569.1"/>
    </source>
</evidence>
<name>A0A3P3YNC4_PLABS</name>